<dbReference type="CDD" id="cd00449">
    <property type="entry name" value="PLPDE_IV"/>
    <property type="match status" value="1"/>
</dbReference>
<evidence type="ECO:0000313" key="14">
    <source>
        <dbReference type="Proteomes" id="UP000283522"/>
    </source>
</evidence>
<accession>A0A418PQ74</accession>
<evidence type="ECO:0000256" key="2">
    <source>
        <dbReference type="ARBA" id="ARBA00004824"/>
    </source>
</evidence>
<proteinExistence type="inferred from homology"/>
<comment type="pathway">
    <text evidence="3">Amino-acid biosynthesis; L-valine biosynthesis; L-valine from pyruvate: step 4/4.</text>
</comment>
<evidence type="ECO:0000256" key="9">
    <source>
        <dbReference type="ARBA" id="ARBA00048798"/>
    </source>
</evidence>
<sequence>MSETDTVFVFSPTESTWKSSNQFPIPNRGMNFGDGLFETMVFDGEQIRFFEFHLDRLRMGIRILGITAPEVYSSDLEKWVKNRYAGQKLRIRWNLFRAGSGKYTPELNHACQTLHIQEFTPAPMVKKKAAFSEKVTLFSSPWSRCKTLSALPYVMAAQERVAGKLDELILLDYRGKVAEASSSNIFWRRGKKVFTPSLSCGAIEGVGRRAIIEKLGRLIEQGEFTSNELLRADQVWVSNVTGVSYLEKIDSMEFSTEALPYLFEIFD</sequence>
<dbReference type="GO" id="GO:0046394">
    <property type="term" value="P:carboxylic acid biosynthetic process"/>
    <property type="evidence" value="ECO:0007669"/>
    <property type="project" value="UniProtKB-ARBA"/>
</dbReference>
<evidence type="ECO:0000256" key="4">
    <source>
        <dbReference type="ARBA" id="ARBA00005072"/>
    </source>
</evidence>
<dbReference type="InterPro" id="IPR018300">
    <property type="entry name" value="Aminotrans_IV_CS"/>
</dbReference>
<evidence type="ECO:0000256" key="7">
    <source>
        <dbReference type="ARBA" id="ARBA00022898"/>
    </source>
</evidence>
<dbReference type="AlphaFoldDB" id="A0A418PQ74"/>
<dbReference type="PANTHER" id="PTHR42743">
    <property type="entry name" value="AMINO-ACID AMINOTRANSFERASE"/>
    <property type="match status" value="1"/>
</dbReference>
<comment type="cofactor">
    <cofactor evidence="1 12">
        <name>pyridoxal 5'-phosphate</name>
        <dbReference type="ChEBI" id="CHEBI:597326"/>
    </cofactor>
</comment>
<evidence type="ECO:0000256" key="6">
    <source>
        <dbReference type="ARBA" id="ARBA00013053"/>
    </source>
</evidence>
<dbReference type="Pfam" id="PF01063">
    <property type="entry name" value="Aminotran_4"/>
    <property type="match status" value="1"/>
</dbReference>
<dbReference type="EMBL" id="QXML01000006">
    <property type="protein sequence ID" value="RIW14458.1"/>
    <property type="molecule type" value="Genomic_DNA"/>
</dbReference>
<dbReference type="PANTHER" id="PTHR42743:SF11">
    <property type="entry name" value="AMINODEOXYCHORISMATE LYASE"/>
    <property type="match status" value="1"/>
</dbReference>
<dbReference type="GO" id="GO:0004084">
    <property type="term" value="F:branched-chain-amino-acid transaminase activity"/>
    <property type="evidence" value="ECO:0007669"/>
    <property type="project" value="UniProtKB-EC"/>
</dbReference>
<dbReference type="Proteomes" id="UP000283522">
    <property type="component" value="Unassembled WGS sequence"/>
</dbReference>
<dbReference type="Gene3D" id="3.20.10.10">
    <property type="entry name" value="D-amino Acid Aminotransferase, subunit A, domain 2"/>
    <property type="match status" value="1"/>
</dbReference>
<dbReference type="InterPro" id="IPR001544">
    <property type="entry name" value="Aminotrans_IV"/>
</dbReference>
<dbReference type="SUPFAM" id="SSF56752">
    <property type="entry name" value="D-aminoacid aminotransferase-like PLP-dependent enzymes"/>
    <property type="match status" value="1"/>
</dbReference>
<evidence type="ECO:0000256" key="5">
    <source>
        <dbReference type="ARBA" id="ARBA00009320"/>
    </source>
</evidence>
<dbReference type="OrthoDB" id="9805628at2"/>
<dbReference type="InterPro" id="IPR050571">
    <property type="entry name" value="Class-IV_PLP-Dep_Aminotrnsfr"/>
</dbReference>
<comment type="caution">
    <text evidence="13">The sequence shown here is derived from an EMBL/GenBank/DDBJ whole genome shotgun (WGS) entry which is preliminary data.</text>
</comment>
<keyword evidence="7 12" id="KW-0663">Pyridoxal phosphate</keyword>
<dbReference type="PROSITE" id="PS00770">
    <property type="entry name" value="AA_TRANSFER_CLASS_4"/>
    <property type="match status" value="1"/>
</dbReference>
<dbReference type="Gene3D" id="3.30.470.10">
    <property type="match status" value="1"/>
</dbReference>
<evidence type="ECO:0000256" key="8">
    <source>
        <dbReference type="ARBA" id="ARBA00048212"/>
    </source>
</evidence>
<gene>
    <name evidence="13" type="ORF">D0X99_12925</name>
</gene>
<comment type="similarity">
    <text evidence="5 11">Belongs to the class-IV pyridoxal-phosphate-dependent aminotransferase family.</text>
</comment>
<evidence type="ECO:0000256" key="3">
    <source>
        <dbReference type="ARBA" id="ARBA00004931"/>
    </source>
</evidence>
<dbReference type="InterPro" id="IPR043131">
    <property type="entry name" value="BCAT-like_N"/>
</dbReference>
<evidence type="ECO:0000313" key="13">
    <source>
        <dbReference type="EMBL" id="RIW14458.1"/>
    </source>
</evidence>
<evidence type="ECO:0000256" key="11">
    <source>
        <dbReference type="RuleBase" id="RU004106"/>
    </source>
</evidence>
<comment type="pathway">
    <text evidence="2">Amino-acid biosynthesis; L-isoleucine biosynthesis; L-isoleucine from 2-oxobutanoate: step 4/4.</text>
</comment>
<comment type="pathway">
    <text evidence="4">Amino-acid biosynthesis; L-leucine biosynthesis; L-leucine from 3-methyl-2-oxobutanoate: step 4/4.</text>
</comment>
<comment type="catalytic activity">
    <reaction evidence="8">
        <text>L-valine + 2-oxoglutarate = 3-methyl-2-oxobutanoate + L-glutamate</text>
        <dbReference type="Rhea" id="RHEA:24813"/>
        <dbReference type="ChEBI" id="CHEBI:11851"/>
        <dbReference type="ChEBI" id="CHEBI:16810"/>
        <dbReference type="ChEBI" id="CHEBI:29985"/>
        <dbReference type="ChEBI" id="CHEBI:57762"/>
        <dbReference type="EC" id="2.6.1.42"/>
    </reaction>
</comment>
<organism evidence="13 14">
    <name type="scientific">Algoriphagus lacus</name>
    <dbReference type="NCBI Taxonomy" id="2056311"/>
    <lineage>
        <taxon>Bacteria</taxon>
        <taxon>Pseudomonadati</taxon>
        <taxon>Bacteroidota</taxon>
        <taxon>Cytophagia</taxon>
        <taxon>Cytophagales</taxon>
        <taxon>Cyclobacteriaceae</taxon>
        <taxon>Algoriphagus</taxon>
    </lineage>
</organism>
<comment type="catalytic activity">
    <reaction evidence="10">
        <text>L-leucine + 2-oxoglutarate = 4-methyl-2-oxopentanoate + L-glutamate</text>
        <dbReference type="Rhea" id="RHEA:18321"/>
        <dbReference type="ChEBI" id="CHEBI:16810"/>
        <dbReference type="ChEBI" id="CHEBI:17865"/>
        <dbReference type="ChEBI" id="CHEBI:29985"/>
        <dbReference type="ChEBI" id="CHEBI:57427"/>
        <dbReference type="EC" id="2.6.1.42"/>
    </reaction>
</comment>
<keyword evidence="14" id="KW-1185">Reference proteome</keyword>
<dbReference type="InterPro" id="IPR043132">
    <property type="entry name" value="BCAT-like_C"/>
</dbReference>
<keyword evidence="13" id="KW-0456">Lyase</keyword>
<dbReference type="RefSeq" id="WP_119478256.1">
    <property type="nucleotide sequence ID" value="NZ_QXML01000006.1"/>
</dbReference>
<dbReference type="EC" id="2.6.1.42" evidence="6"/>
<evidence type="ECO:0000256" key="1">
    <source>
        <dbReference type="ARBA" id="ARBA00001933"/>
    </source>
</evidence>
<protein>
    <recommendedName>
        <fullName evidence="6">branched-chain-amino-acid transaminase</fullName>
        <ecNumber evidence="6">2.6.1.42</ecNumber>
    </recommendedName>
</protein>
<name>A0A418PQ74_9BACT</name>
<evidence type="ECO:0000256" key="12">
    <source>
        <dbReference type="RuleBase" id="RU004516"/>
    </source>
</evidence>
<dbReference type="InterPro" id="IPR036038">
    <property type="entry name" value="Aminotransferase-like"/>
</dbReference>
<reference evidence="13 14" key="1">
    <citation type="submission" date="2018-09" db="EMBL/GenBank/DDBJ databases">
        <authorList>
            <person name="Wang X."/>
            <person name="Du Z."/>
        </authorList>
    </citation>
    <scope>NUCLEOTIDE SEQUENCE [LARGE SCALE GENOMIC DNA]</scope>
    <source>
        <strain evidence="13 14">N3</strain>
    </source>
</reference>
<comment type="catalytic activity">
    <reaction evidence="9">
        <text>L-isoleucine + 2-oxoglutarate = (S)-3-methyl-2-oxopentanoate + L-glutamate</text>
        <dbReference type="Rhea" id="RHEA:24801"/>
        <dbReference type="ChEBI" id="CHEBI:16810"/>
        <dbReference type="ChEBI" id="CHEBI:29985"/>
        <dbReference type="ChEBI" id="CHEBI:35146"/>
        <dbReference type="ChEBI" id="CHEBI:58045"/>
        <dbReference type="EC" id="2.6.1.42"/>
    </reaction>
</comment>
<evidence type="ECO:0000256" key="10">
    <source>
        <dbReference type="ARBA" id="ARBA00049229"/>
    </source>
</evidence>
<dbReference type="GO" id="GO:0016829">
    <property type="term" value="F:lyase activity"/>
    <property type="evidence" value="ECO:0007669"/>
    <property type="project" value="UniProtKB-KW"/>
</dbReference>